<evidence type="ECO:0000256" key="2">
    <source>
        <dbReference type="ARBA" id="ARBA00022676"/>
    </source>
</evidence>
<comment type="pathway">
    <text evidence="1">Glycan biosynthesis; starch biosynthesis.</text>
</comment>
<dbReference type="Gramene" id="AUR62042834-RA">
    <property type="protein sequence ID" value="AUR62042834-RA:cds"/>
    <property type="gene ID" value="AUR62042834"/>
</dbReference>
<dbReference type="Pfam" id="PF00534">
    <property type="entry name" value="Glycos_transf_1"/>
    <property type="match status" value="1"/>
</dbReference>
<dbReference type="Pfam" id="PF08323">
    <property type="entry name" value="Glyco_transf_5"/>
    <property type="match status" value="1"/>
</dbReference>
<dbReference type="InterPro" id="IPR013534">
    <property type="entry name" value="Starch_synth_cat_dom"/>
</dbReference>
<dbReference type="InterPro" id="IPR001296">
    <property type="entry name" value="Glyco_trans_1"/>
</dbReference>
<feature type="domain" description="Glycosyl transferase family 1" evidence="5">
    <location>
        <begin position="94"/>
        <end position="188"/>
    </location>
</feature>
<keyword evidence="8" id="KW-1185">Reference proteome</keyword>
<organism evidence="7 8">
    <name type="scientific">Chenopodium quinoa</name>
    <name type="common">Quinoa</name>
    <dbReference type="NCBI Taxonomy" id="63459"/>
    <lineage>
        <taxon>Eukaryota</taxon>
        <taxon>Viridiplantae</taxon>
        <taxon>Streptophyta</taxon>
        <taxon>Embryophyta</taxon>
        <taxon>Tracheophyta</taxon>
        <taxon>Spermatophyta</taxon>
        <taxon>Magnoliopsida</taxon>
        <taxon>eudicotyledons</taxon>
        <taxon>Gunneridae</taxon>
        <taxon>Pentapetalae</taxon>
        <taxon>Caryophyllales</taxon>
        <taxon>Chenopodiaceae</taxon>
        <taxon>Chenopodioideae</taxon>
        <taxon>Atripliceae</taxon>
        <taxon>Chenopodium</taxon>
    </lineage>
</organism>
<dbReference type="AlphaFoldDB" id="A0A803NA35"/>
<dbReference type="GO" id="GO:0019252">
    <property type="term" value="P:starch biosynthetic process"/>
    <property type="evidence" value="ECO:0007669"/>
    <property type="project" value="UniProtKB-UniPathway"/>
</dbReference>
<accession>A0A803NA35</accession>
<dbReference type="PANTHER" id="PTHR45825:SF3">
    <property type="entry name" value="GRANULE-BOUND STARCH SYNTHASE 1, CHLOROPLASTIC_AMYLOPLASTIC"/>
    <property type="match status" value="1"/>
</dbReference>
<evidence type="ECO:0000313" key="7">
    <source>
        <dbReference type="EnsemblPlants" id="AUR62042834-RA:cds"/>
    </source>
</evidence>
<evidence type="ECO:0000256" key="4">
    <source>
        <dbReference type="ARBA" id="ARBA00022922"/>
    </source>
</evidence>
<name>A0A803NA35_CHEQI</name>
<dbReference type="GO" id="GO:0016757">
    <property type="term" value="F:glycosyltransferase activity"/>
    <property type="evidence" value="ECO:0007669"/>
    <property type="project" value="UniProtKB-KW"/>
</dbReference>
<proteinExistence type="predicted"/>
<keyword evidence="3" id="KW-0808">Transferase</keyword>
<keyword evidence="2" id="KW-0328">Glycosyltransferase</keyword>
<keyword evidence="4" id="KW-0750">Starch biosynthesis</keyword>
<dbReference type="EnsemblPlants" id="AUR62042834-RA">
    <property type="protein sequence ID" value="AUR62042834-RA:cds"/>
    <property type="gene ID" value="AUR62042834"/>
</dbReference>
<sequence>MKAGILESDRVVTVSPFYAQEIVSSVERGVELNDIVQRTRITGIVNSMDVLEWNPTTDKYVGSNYDRSTPLIKEVLQADVGLPVDRNIPLIGFIGRLEEQKGTGKKEMEKQIQQLEALYPQTARGVTKFNVALAHMIVAGADYMLIPSRFEPCGLIQLHAMHYGTVPLVASTGGLVNTVQEGYTGFHMGRFSANCDTVDPTDLQAVVTTVKRAIETYGTPASREMIQNCMAQDFSWKVGCVK</sequence>
<evidence type="ECO:0000313" key="8">
    <source>
        <dbReference type="Proteomes" id="UP000596660"/>
    </source>
</evidence>
<feature type="domain" description="Starch synthase catalytic" evidence="6">
    <location>
        <begin position="1"/>
        <end position="35"/>
    </location>
</feature>
<reference evidence="7" key="2">
    <citation type="submission" date="2021-03" db="UniProtKB">
        <authorList>
            <consortium name="EnsemblPlants"/>
        </authorList>
    </citation>
    <scope>IDENTIFICATION</scope>
</reference>
<dbReference type="Gene3D" id="3.40.50.2000">
    <property type="entry name" value="Glycogen Phosphorylase B"/>
    <property type="match status" value="2"/>
</dbReference>
<reference evidence="7" key="1">
    <citation type="journal article" date="2017" name="Nature">
        <title>The genome of Chenopodium quinoa.</title>
        <authorList>
            <person name="Jarvis D.E."/>
            <person name="Ho Y.S."/>
            <person name="Lightfoot D.J."/>
            <person name="Schmoeckel S.M."/>
            <person name="Li B."/>
            <person name="Borm T.J.A."/>
            <person name="Ohyanagi H."/>
            <person name="Mineta K."/>
            <person name="Michell C.T."/>
            <person name="Saber N."/>
            <person name="Kharbatia N.M."/>
            <person name="Rupper R.R."/>
            <person name="Sharp A.R."/>
            <person name="Dally N."/>
            <person name="Boughton B.A."/>
            <person name="Woo Y.H."/>
            <person name="Gao G."/>
            <person name="Schijlen E.G.W.M."/>
            <person name="Guo X."/>
            <person name="Momin A.A."/>
            <person name="Negrao S."/>
            <person name="Al-Babili S."/>
            <person name="Gehring C."/>
            <person name="Roessner U."/>
            <person name="Jung C."/>
            <person name="Murphy K."/>
            <person name="Arold S.T."/>
            <person name="Gojobori T."/>
            <person name="van der Linden C.G."/>
            <person name="van Loo E.N."/>
            <person name="Jellen E.N."/>
            <person name="Maughan P.J."/>
            <person name="Tester M."/>
        </authorList>
    </citation>
    <scope>NUCLEOTIDE SEQUENCE [LARGE SCALE GENOMIC DNA]</scope>
    <source>
        <strain evidence="7">cv. PI 614886</strain>
    </source>
</reference>
<dbReference type="PANTHER" id="PTHR45825">
    <property type="entry name" value="GRANULE-BOUND STARCH SYNTHASE 1, CHLOROPLASTIC/AMYLOPLASTIC"/>
    <property type="match status" value="1"/>
</dbReference>
<dbReference type="Proteomes" id="UP000596660">
    <property type="component" value="Unplaced"/>
</dbReference>
<dbReference type="SUPFAM" id="SSF53756">
    <property type="entry name" value="UDP-Glycosyltransferase/glycogen phosphorylase"/>
    <property type="match status" value="1"/>
</dbReference>
<dbReference type="UniPathway" id="UPA00152"/>
<evidence type="ECO:0008006" key="9">
    <source>
        <dbReference type="Google" id="ProtNLM"/>
    </source>
</evidence>
<evidence type="ECO:0000259" key="6">
    <source>
        <dbReference type="Pfam" id="PF08323"/>
    </source>
</evidence>
<dbReference type="OMA" id="NCSSGHE"/>
<evidence type="ECO:0000256" key="1">
    <source>
        <dbReference type="ARBA" id="ARBA00004727"/>
    </source>
</evidence>
<protein>
    <recommendedName>
        <fullName evidence="9">Granule-bound starch synthase</fullName>
    </recommendedName>
</protein>
<evidence type="ECO:0000259" key="5">
    <source>
        <dbReference type="Pfam" id="PF00534"/>
    </source>
</evidence>
<evidence type="ECO:0000256" key="3">
    <source>
        <dbReference type="ARBA" id="ARBA00022679"/>
    </source>
</evidence>